<evidence type="ECO:0000259" key="1">
    <source>
        <dbReference type="PROSITE" id="PS50030"/>
    </source>
</evidence>
<dbReference type="PROSITE" id="PS50030">
    <property type="entry name" value="UBA"/>
    <property type="match status" value="1"/>
</dbReference>
<keyword evidence="3" id="KW-1185">Reference proteome</keyword>
<dbReference type="InterPro" id="IPR009060">
    <property type="entry name" value="UBA-like_sf"/>
</dbReference>
<accession>A0A448WID2</accession>
<dbReference type="SUPFAM" id="SSF46934">
    <property type="entry name" value="UBA-like"/>
    <property type="match status" value="1"/>
</dbReference>
<comment type="caution">
    <text evidence="2">The sequence shown here is derived from an EMBL/GenBank/DDBJ whole genome shotgun (WGS) entry which is preliminary data.</text>
</comment>
<sequence>MARLIDMGFPVDASASALRGADGDLSRAVSLLLEVPFKSKPGAEESTQPNPLSCAPSTGFSSCFSLNNENNVMNYTNTSGSIEESDYDYSSDFDNVSVISDGINQASKYNSDQFEEHGLRLTTNSSITSTLESVSASSCQSTLMSAGLPSNSHKEAGGYLITLLQTVVDALTPRLSVVQIATSISVCLIDDCLDADVPLAEITATGDL</sequence>
<dbReference type="EMBL" id="CAAALY010015025">
    <property type="protein sequence ID" value="VEL12530.1"/>
    <property type="molecule type" value="Genomic_DNA"/>
</dbReference>
<dbReference type="Proteomes" id="UP000784294">
    <property type="component" value="Unassembled WGS sequence"/>
</dbReference>
<proteinExistence type="predicted"/>
<dbReference type="InterPro" id="IPR015940">
    <property type="entry name" value="UBA"/>
</dbReference>
<name>A0A448WID2_9PLAT</name>
<reference evidence="2" key="1">
    <citation type="submission" date="2018-11" db="EMBL/GenBank/DDBJ databases">
        <authorList>
            <consortium name="Pathogen Informatics"/>
        </authorList>
    </citation>
    <scope>NUCLEOTIDE SEQUENCE</scope>
</reference>
<protein>
    <recommendedName>
        <fullName evidence="1">UBA domain-containing protein</fullName>
    </recommendedName>
</protein>
<dbReference type="AlphaFoldDB" id="A0A448WID2"/>
<feature type="domain" description="UBA" evidence="1">
    <location>
        <begin position="1"/>
        <end position="35"/>
    </location>
</feature>
<gene>
    <name evidence="2" type="ORF">PXEA_LOCUS5970</name>
</gene>
<dbReference type="Gene3D" id="1.10.8.10">
    <property type="entry name" value="DNA helicase RuvA subunit, C-terminal domain"/>
    <property type="match status" value="1"/>
</dbReference>
<evidence type="ECO:0000313" key="2">
    <source>
        <dbReference type="EMBL" id="VEL12530.1"/>
    </source>
</evidence>
<dbReference type="OrthoDB" id="272810at2759"/>
<organism evidence="2 3">
    <name type="scientific">Protopolystoma xenopodis</name>
    <dbReference type="NCBI Taxonomy" id="117903"/>
    <lineage>
        <taxon>Eukaryota</taxon>
        <taxon>Metazoa</taxon>
        <taxon>Spiralia</taxon>
        <taxon>Lophotrochozoa</taxon>
        <taxon>Platyhelminthes</taxon>
        <taxon>Monogenea</taxon>
        <taxon>Polyopisthocotylea</taxon>
        <taxon>Polystomatidea</taxon>
        <taxon>Polystomatidae</taxon>
        <taxon>Protopolystoma</taxon>
    </lineage>
</organism>
<evidence type="ECO:0000313" key="3">
    <source>
        <dbReference type="Proteomes" id="UP000784294"/>
    </source>
</evidence>